<keyword evidence="2" id="KW-1185">Reference proteome</keyword>
<accession>A0A914Q2R8</accession>
<feature type="region of interest" description="Disordered" evidence="1">
    <location>
        <begin position="199"/>
        <end position="220"/>
    </location>
</feature>
<sequence>MIRDCVAQQSKYAAFQTLANRMFEPFKFKTNAHEDYAPSIDDENKYFVLRIFILSYEPLTMERGQVPLFLFDIFGCKQCHDYGDFLRKRRWHNNGSDCRGDWGTFVCRVKRTPMNTHQFLSVNDPKKPKTAEEINHVLVIRGNKEPNELRECIREKCKFSDWSHPNNFIIENDVQSGGDSTLHTHGSEKQMDVLTLQTRSGGSSTLQTQVTQPSTKELKG</sequence>
<dbReference type="AlphaFoldDB" id="A0A914Q2R8"/>
<evidence type="ECO:0000256" key="1">
    <source>
        <dbReference type="SAM" id="MobiDB-lite"/>
    </source>
</evidence>
<name>A0A914Q2R8_9BILA</name>
<proteinExistence type="predicted"/>
<evidence type="ECO:0000313" key="2">
    <source>
        <dbReference type="Proteomes" id="UP000887578"/>
    </source>
</evidence>
<evidence type="ECO:0000313" key="3">
    <source>
        <dbReference type="WBParaSite" id="PDA_v2.g23171.t1"/>
    </source>
</evidence>
<protein>
    <submittedName>
        <fullName evidence="3">Uncharacterized protein</fullName>
    </submittedName>
</protein>
<organism evidence="2 3">
    <name type="scientific">Panagrolaimus davidi</name>
    <dbReference type="NCBI Taxonomy" id="227884"/>
    <lineage>
        <taxon>Eukaryota</taxon>
        <taxon>Metazoa</taxon>
        <taxon>Ecdysozoa</taxon>
        <taxon>Nematoda</taxon>
        <taxon>Chromadorea</taxon>
        <taxon>Rhabditida</taxon>
        <taxon>Tylenchina</taxon>
        <taxon>Panagrolaimomorpha</taxon>
        <taxon>Panagrolaimoidea</taxon>
        <taxon>Panagrolaimidae</taxon>
        <taxon>Panagrolaimus</taxon>
    </lineage>
</organism>
<dbReference type="Proteomes" id="UP000887578">
    <property type="component" value="Unplaced"/>
</dbReference>
<dbReference type="WBParaSite" id="PDA_v2.g23171.t1">
    <property type="protein sequence ID" value="PDA_v2.g23171.t1"/>
    <property type="gene ID" value="PDA_v2.g23171"/>
</dbReference>
<reference evidence="3" key="1">
    <citation type="submission" date="2022-11" db="UniProtKB">
        <authorList>
            <consortium name="WormBaseParasite"/>
        </authorList>
    </citation>
    <scope>IDENTIFICATION</scope>
</reference>